<accession>A0ABU8QKH3</accession>
<evidence type="ECO:0000259" key="2">
    <source>
        <dbReference type="Pfam" id="PF00561"/>
    </source>
</evidence>
<dbReference type="NCBIfam" id="NF002043">
    <property type="entry name" value="PRK00870.1"/>
    <property type="match status" value="1"/>
</dbReference>
<dbReference type="InterPro" id="IPR000073">
    <property type="entry name" value="AB_hydrolase_1"/>
</dbReference>
<feature type="domain" description="AB hydrolase-1" evidence="2">
    <location>
        <begin position="47"/>
        <end position="285"/>
    </location>
</feature>
<name>A0ABU8QKH3_9RHOB</name>
<gene>
    <name evidence="3" type="ORF">WG622_16880</name>
</gene>
<keyword evidence="4" id="KW-1185">Reference proteome</keyword>
<evidence type="ECO:0000313" key="3">
    <source>
        <dbReference type="EMBL" id="MEJ5219932.1"/>
    </source>
</evidence>
<reference evidence="3 4" key="1">
    <citation type="submission" date="2024-03" db="EMBL/GenBank/DDBJ databases">
        <title>Cognatishimia coralii sp. nov., a marine bacterium isolated from coral surrounding seawater.</title>
        <authorList>
            <person name="Liu X."/>
            <person name="Liu S."/>
            <person name="Sun H."/>
            <person name="Zhang Y."/>
        </authorList>
    </citation>
    <scope>NUCLEOTIDE SEQUENCE [LARGE SCALE GENOMIC DNA]</scope>
    <source>
        <strain evidence="3 4">D5M38</strain>
    </source>
</reference>
<dbReference type="SUPFAM" id="SSF53474">
    <property type="entry name" value="alpha/beta-Hydrolases"/>
    <property type="match status" value="1"/>
</dbReference>
<dbReference type="PRINTS" id="PR00111">
    <property type="entry name" value="ABHYDROLASE"/>
</dbReference>
<evidence type="ECO:0000256" key="1">
    <source>
        <dbReference type="ARBA" id="ARBA00022801"/>
    </source>
</evidence>
<evidence type="ECO:0000313" key="4">
    <source>
        <dbReference type="Proteomes" id="UP001368270"/>
    </source>
</evidence>
<dbReference type="EMBL" id="JBBGAZ010000014">
    <property type="protein sequence ID" value="MEJ5219932.1"/>
    <property type="molecule type" value="Genomic_DNA"/>
</dbReference>
<dbReference type="Proteomes" id="UP001368270">
    <property type="component" value="Unassembled WGS sequence"/>
</dbReference>
<dbReference type="InterPro" id="IPR000639">
    <property type="entry name" value="Epox_hydrolase-like"/>
</dbReference>
<keyword evidence="1" id="KW-0378">Hydrolase</keyword>
<dbReference type="PANTHER" id="PTHR43329">
    <property type="entry name" value="EPOXIDE HYDROLASE"/>
    <property type="match status" value="1"/>
</dbReference>
<sequence>MKSLRTPDDRFTALPDYPFAPNYAQVPDTEGGQLRLHYVDEGPDFANPVLMLHGEPSWSYLYRHMIPIFAKAGHRALAPDLIGFGKSDKPTERSDYTYQRHVMWMNDWLAQMDLQNITLVCQDWGGLIGLRLVALNPSRFARIVVANTALPTGDHPMGEAFLGWRAYSQDVEHFNAGRIVHGGTTSKLTEAEIAAYNAPYPDASYQAGARQLPMLVPISPDNPASEPNRQAWATLMGLNIPILTLFGADDRIMAGVERVFQKLLPGTQGQDHAVLPGAGHFLQEDVGPELAQRTLDFIAKG</sequence>
<dbReference type="PRINTS" id="PR00412">
    <property type="entry name" value="EPOXHYDRLASE"/>
</dbReference>
<dbReference type="RefSeq" id="WP_339404586.1">
    <property type="nucleotide sequence ID" value="NZ_JBBGAZ010000014.1"/>
</dbReference>
<dbReference type="Gene3D" id="3.40.50.1820">
    <property type="entry name" value="alpha/beta hydrolase"/>
    <property type="match status" value="1"/>
</dbReference>
<proteinExistence type="predicted"/>
<organism evidence="3 4">
    <name type="scientific">Cognatishimia coralii</name>
    <dbReference type="NCBI Taxonomy" id="3083254"/>
    <lineage>
        <taxon>Bacteria</taxon>
        <taxon>Pseudomonadati</taxon>
        <taxon>Pseudomonadota</taxon>
        <taxon>Alphaproteobacteria</taxon>
        <taxon>Rhodobacterales</taxon>
        <taxon>Paracoccaceae</taxon>
        <taxon>Cognatishimia</taxon>
    </lineage>
</organism>
<protein>
    <submittedName>
        <fullName evidence="3">Haloalkane dehalogenase</fullName>
    </submittedName>
</protein>
<dbReference type="Pfam" id="PF00561">
    <property type="entry name" value="Abhydrolase_1"/>
    <property type="match status" value="1"/>
</dbReference>
<dbReference type="InterPro" id="IPR029058">
    <property type="entry name" value="AB_hydrolase_fold"/>
</dbReference>
<comment type="caution">
    <text evidence="3">The sequence shown here is derived from an EMBL/GenBank/DDBJ whole genome shotgun (WGS) entry which is preliminary data.</text>
</comment>